<accession>A0A2I0W1Z6</accession>
<name>A0A2I0W1Z6_9ASPA</name>
<keyword evidence="2" id="KW-1185">Reference proteome</keyword>
<dbReference type="Proteomes" id="UP000233837">
    <property type="component" value="Unassembled WGS sequence"/>
</dbReference>
<sequence length="96" mass="10764">MIVFGAQNNQIKSNPVDVGLSKKITLLTIRIITISIHSHTLIVRAKRRNLHNFNDATIEESKIKGLGEEFTILKLLDLSPTFSRIRSPIVRGCALK</sequence>
<evidence type="ECO:0000313" key="2">
    <source>
        <dbReference type="Proteomes" id="UP000233837"/>
    </source>
</evidence>
<organism evidence="1 2">
    <name type="scientific">Dendrobium catenatum</name>
    <dbReference type="NCBI Taxonomy" id="906689"/>
    <lineage>
        <taxon>Eukaryota</taxon>
        <taxon>Viridiplantae</taxon>
        <taxon>Streptophyta</taxon>
        <taxon>Embryophyta</taxon>
        <taxon>Tracheophyta</taxon>
        <taxon>Spermatophyta</taxon>
        <taxon>Magnoliopsida</taxon>
        <taxon>Liliopsida</taxon>
        <taxon>Asparagales</taxon>
        <taxon>Orchidaceae</taxon>
        <taxon>Epidendroideae</taxon>
        <taxon>Malaxideae</taxon>
        <taxon>Dendrobiinae</taxon>
        <taxon>Dendrobium</taxon>
    </lineage>
</organism>
<dbReference type="AlphaFoldDB" id="A0A2I0W1Z6"/>
<evidence type="ECO:0000313" key="1">
    <source>
        <dbReference type="EMBL" id="PKU69686.1"/>
    </source>
</evidence>
<reference evidence="1 2" key="1">
    <citation type="journal article" date="2016" name="Sci. Rep.">
        <title>The Dendrobium catenatum Lindl. genome sequence provides insights into polysaccharide synthase, floral development and adaptive evolution.</title>
        <authorList>
            <person name="Zhang G.Q."/>
            <person name="Xu Q."/>
            <person name="Bian C."/>
            <person name="Tsai W.C."/>
            <person name="Yeh C.M."/>
            <person name="Liu K.W."/>
            <person name="Yoshida K."/>
            <person name="Zhang L.S."/>
            <person name="Chang S.B."/>
            <person name="Chen F."/>
            <person name="Shi Y."/>
            <person name="Su Y.Y."/>
            <person name="Zhang Y.Q."/>
            <person name="Chen L.J."/>
            <person name="Yin Y."/>
            <person name="Lin M."/>
            <person name="Huang H."/>
            <person name="Deng H."/>
            <person name="Wang Z.W."/>
            <person name="Zhu S.L."/>
            <person name="Zhao X."/>
            <person name="Deng C."/>
            <person name="Niu S.C."/>
            <person name="Huang J."/>
            <person name="Wang M."/>
            <person name="Liu G.H."/>
            <person name="Yang H.J."/>
            <person name="Xiao X.J."/>
            <person name="Hsiao Y.Y."/>
            <person name="Wu W.L."/>
            <person name="Chen Y.Y."/>
            <person name="Mitsuda N."/>
            <person name="Ohme-Takagi M."/>
            <person name="Luo Y.B."/>
            <person name="Van de Peer Y."/>
            <person name="Liu Z.J."/>
        </authorList>
    </citation>
    <scope>NUCLEOTIDE SEQUENCE [LARGE SCALE GENOMIC DNA]</scope>
    <source>
        <tissue evidence="1">The whole plant</tissue>
    </source>
</reference>
<dbReference type="EMBL" id="KZ503010">
    <property type="protein sequence ID" value="PKU69686.1"/>
    <property type="molecule type" value="Genomic_DNA"/>
</dbReference>
<gene>
    <name evidence="1" type="ORF">MA16_Dca021046</name>
</gene>
<reference evidence="1 2" key="2">
    <citation type="journal article" date="2017" name="Nature">
        <title>The Apostasia genome and the evolution of orchids.</title>
        <authorList>
            <person name="Zhang G.Q."/>
            <person name="Liu K.W."/>
            <person name="Li Z."/>
            <person name="Lohaus R."/>
            <person name="Hsiao Y.Y."/>
            <person name="Niu S.C."/>
            <person name="Wang J.Y."/>
            <person name="Lin Y.C."/>
            <person name="Xu Q."/>
            <person name="Chen L.J."/>
            <person name="Yoshida K."/>
            <person name="Fujiwara S."/>
            <person name="Wang Z.W."/>
            <person name="Zhang Y.Q."/>
            <person name="Mitsuda N."/>
            <person name="Wang M."/>
            <person name="Liu G.H."/>
            <person name="Pecoraro L."/>
            <person name="Huang H.X."/>
            <person name="Xiao X.J."/>
            <person name="Lin M."/>
            <person name="Wu X.Y."/>
            <person name="Wu W.L."/>
            <person name="Chen Y.Y."/>
            <person name="Chang S.B."/>
            <person name="Sakamoto S."/>
            <person name="Ohme-Takagi M."/>
            <person name="Yagi M."/>
            <person name="Zeng S.J."/>
            <person name="Shen C.Y."/>
            <person name="Yeh C.M."/>
            <person name="Luo Y.B."/>
            <person name="Tsai W.C."/>
            <person name="Van de Peer Y."/>
            <person name="Liu Z.J."/>
        </authorList>
    </citation>
    <scope>NUCLEOTIDE SEQUENCE [LARGE SCALE GENOMIC DNA]</scope>
    <source>
        <tissue evidence="1">The whole plant</tissue>
    </source>
</reference>
<proteinExistence type="predicted"/>
<protein>
    <submittedName>
        <fullName evidence="1">Uncharacterized protein</fullName>
    </submittedName>
</protein>